<evidence type="ECO:0000259" key="3">
    <source>
        <dbReference type="Pfam" id="PF00149"/>
    </source>
</evidence>
<reference evidence="4 5" key="1">
    <citation type="submission" date="2021-04" db="EMBL/GenBank/DDBJ databases">
        <authorList>
            <person name="Rodrigo-Torres L."/>
            <person name="Arahal R. D."/>
            <person name="Lucena T."/>
        </authorList>
    </citation>
    <scope>NUCLEOTIDE SEQUENCE [LARGE SCALE GENOMIC DNA]</scope>
    <source>
        <strain evidence="4 5">CECT 9623</strain>
    </source>
</reference>
<accession>A0ABM8UPC9</accession>
<dbReference type="GO" id="GO:0004115">
    <property type="term" value="F:3',5'-cyclic-AMP phosphodiesterase activity"/>
    <property type="evidence" value="ECO:0007669"/>
    <property type="project" value="UniProtKB-EC"/>
</dbReference>
<dbReference type="RefSeq" id="WP_229254612.1">
    <property type="nucleotide sequence ID" value="NZ_CAJRAU010000002.1"/>
</dbReference>
<dbReference type="InterPro" id="IPR029052">
    <property type="entry name" value="Metallo-depent_PP-like"/>
</dbReference>
<name>A0ABM8UPC9_9BACT</name>
<evidence type="ECO:0000256" key="2">
    <source>
        <dbReference type="SAM" id="MobiDB-lite"/>
    </source>
</evidence>
<keyword evidence="4" id="KW-0378">Hydrolase</keyword>
<feature type="domain" description="Calcineurin-like phosphoesterase" evidence="3">
    <location>
        <begin position="60"/>
        <end position="274"/>
    </location>
</feature>
<comment type="caution">
    <text evidence="4">The sequence shown here is derived from an EMBL/GenBank/DDBJ whole genome shotgun (WGS) entry which is preliminary data.</text>
</comment>
<gene>
    <name evidence="4" type="primary">cpdA_3</name>
    <name evidence="4" type="ORF">DYBT9623_02097</name>
</gene>
<evidence type="ECO:0000313" key="4">
    <source>
        <dbReference type="EMBL" id="CAG5069361.1"/>
    </source>
</evidence>
<dbReference type="Proteomes" id="UP000679725">
    <property type="component" value="Unassembled WGS sequence"/>
</dbReference>
<protein>
    <submittedName>
        <fullName evidence="4">3',5'-cyclic adenosine monophosphate phosphodiesterase CpdA</fullName>
        <ecNumber evidence="4">3.1.4.53</ecNumber>
    </submittedName>
</protein>
<dbReference type="Pfam" id="PF00149">
    <property type="entry name" value="Metallophos"/>
    <property type="match status" value="1"/>
</dbReference>
<dbReference type="EC" id="3.1.4.53" evidence="4"/>
<evidence type="ECO:0000313" key="5">
    <source>
        <dbReference type="Proteomes" id="UP000679725"/>
    </source>
</evidence>
<dbReference type="SUPFAM" id="SSF56300">
    <property type="entry name" value="Metallo-dependent phosphatases"/>
    <property type="match status" value="1"/>
</dbReference>
<dbReference type="Gene3D" id="3.60.21.10">
    <property type="match status" value="1"/>
</dbReference>
<dbReference type="InterPro" id="IPR039331">
    <property type="entry name" value="PAPs-like"/>
</dbReference>
<organism evidence="4 5">
    <name type="scientific">Dyadobacter linearis</name>
    <dbReference type="NCBI Taxonomy" id="2823330"/>
    <lineage>
        <taxon>Bacteria</taxon>
        <taxon>Pseudomonadati</taxon>
        <taxon>Bacteroidota</taxon>
        <taxon>Cytophagia</taxon>
        <taxon>Cytophagales</taxon>
        <taxon>Spirosomataceae</taxon>
        <taxon>Dyadobacter</taxon>
    </lineage>
</organism>
<proteinExistence type="predicted"/>
<feature type="region of interest" description="Disordered" evidence="2">
    <location>
        <begin position="1"/>
        <end position="28"/>
    </location>
</feature>
<dbReference type="PANTHER" id="PTHR22953">
    <property type="entry name" value="ACID PHOSPHATASE RELATED"/>
    <property type="match status" value="1"/>
</dbReference>
<dbReference type="PANTHER" id="PTHR22953:SF153">
    <property type="entry name" value="PURPLE ACID PHOSPHATASE"/>
    <property type="match status" value="1"/>
</dbReference>
<dbReference type="EMBL" id="CAJRAU010000002">
    <property type="protein sequence ID" value="CAG5069361.1"/>
    <property type="molecule type" value="Genomic_DNA"/>
</dbReference>
<evidence type="ECO:0000256" key="1">
    <source>
        <dbReference type="ARBA" id="ARBA00022729"/>
    </source>
</evidence>
<keyword evidence="5" id="KW-1185">Reference proteome</keyword>
<keyword evidence="1" id="KW-0732">Signal</keyword>
<sequence length="376" mass="42725">MMKSYWPQKHTTPVLKKNQPDDSYKFQPLPAPSGEYPYHLPLENVLPEVDSDKLVFHMLGDTGSVHNPEFQKLVVAEMVKQYEAQDDTEDKPRFLYHLGDIVYNFGEASQYSRQFFEPFQKYPGPIFAIPGNHDSDVNPYGNVRYKSLEPFSAVFCTPKSQTVSFSNNAARKSMVQPNVYWTLETPLANIIGMYGNVTKFGLITPEQRAWLIEELKTAGKQRPEKAVILCVHHAPYSADVNHGSSLYMIDFLDKAFAEAGVRPDLVFSGHVHNYQRFNKKYPDGKNVPFVVAGGGGYDELHPVATNYDTRFTSEHKLFAGVTLENHCDTKHGFLKVSIERKTKGLEIRVNFYTLPHEKRSRPGINADLADHFSLMV</sequence>
<dbReference type="InterPro" id="IPR004843">
    <property type="entry name" value="Calcineurin-like_PHP"/>
</dbReference>